<dbReference type="PROSITE" id="PS50801">
    <property type="entry name" value="STAS"/>
    <property type="match status" value="1"/>
</dbReference>
<dbReference type="InterPro" id="IPR002645">
    <property type="entry name" value="STAS_dom"/>
</dbReference>
<feature type="compositionally biased region" description="Low complexity" evidence="3">
    <location>
        <begin position="103"/>
        <end position="119"/>
    </location>
</feature>
<feature type="compositionally biased region" description="Basic and acidic residues" evidence="3">
    <location>
        <begin position="158"/>
        <end position="173"/>
    </location>
</feature>
<dbReference type="RefSeq" id="WP_222979038.1">
    <property type="nucleotide sequence ID" value="NZ_JAINVZ010000011.1"/>
</dbReference>
<protein>
    <recommendedName>
        <fullName evidence="2">Anti-sigma factor antagonist</fullName>
    </recommendedName>
</protein>
<dbReference type="Pfam" id="PF01740">
    <property type="entry name" value="STAS"/>
    <property type="match status" value="1"/>
</dbReference>
<dbReference type="InterPro" id="IPR003658">
    <property type="entry name" value="Anti-sigma_ant"/>
</dbReference>
<dbReference type="PANTHER" id="PTHR33495">
    <property type="entry name" value="ANTI-SIGMA FACTOR ANTAGONIST TM_1081-RELATED-RELATED"/>
    <property type="match status" value="1"/>
</dbReference>
<comment type="caution">
    <text evidence="5">The sequence shown here is derived from an EMBL/GenBank/DDBJ whole genome shotgun (WGS) entry which is preliminary data.</text>
</comment>
<dbReference type="Gene3D" id="3.30.750.24">
    <property type="entry name" value="STAS domain"/>
    <property type="match status" value="1"/>
</dbReference>
<name>A0ABS7QVE6_9ACTN</name>
<accession>A0ABS7QVE6</accession>
<dbReference type="Proteomes" id="UP001198565">
    <property type="component" value="Unassembled WGS sequence"/>
</dbReference>
<evidence type="ECO:0000313" key="6">
    <source>
        <dbReference type="Proteomes" id="UP001198565"/>
    </source>
</evidence>
<feature type="domain" description="STAS" evidence="4">
    <location>
        <begin position="187"/>
        <end position="292"/>
    </location>
</feature>
<reference evidence="5 6" key="1">
    <citation type="submission" date="2021-08" db="EMBL/GenBank/DDBJ databases">
        <title>Streptomyces sp. PTM05 isolated from lichen.</title>
        <authorList>
            <person name="Somphong A."/>
            <person name="Phongsopitanun W."/>
            <person name="Tanasupawat S."/>
        </authorList>
    </citation>
    <scope>NUCLEOTIDE SEQUENCE [LARGE SCALE GENOMIC DNA]</scope>
    <source>
        <strain evidence="5 6">Ptm05</strain>
    </source>
</reference>
<evidence type="ECO:0000256" key="3">
    <source>
        <dbReference type="SAM" id="MobiDB-lite"/>
    </source>
</evidence>
<feature type="compositionally biased region" description="Low complexity" evidence="3">
    <location>
        <begin position="127"/>
        <end position="141"/>
    </location>
</feature>
<evidence type="ECO:0000256" key="2">
    <source>
        <dbReference type="RuleBase" id="RU003749"/>
    </source>
</evidence>
<comment type="similarity">
    <text evidence="1 2">Belongs to the anti-sigma-factor antagonist family.</text>
</comment>
<feature type="region of interest" description="Disordered" evidence="3">
    <location>
        <begin position="85"/>
        <end position="185"/>
    </location>
</feature>
<organism evidence="5 6">
    <name type="scientific">Streptantibioticus parmotrematis</name>
    <dbReference type="NCBI Taxonomy" id="2873249"/>
    <lineage>
        <taxon>Bacteria</taxon>
        <taxon>Bacillati</taxon>
        <taxon>Actinomycetota</taxon>
        <taxon>Actinomycetes</taxon>
        <taxon>Kitasatosporales</taxon>
        <taxon>Streptomycetaceae</taxon>
        <taxon>Streptantibioticus</taxon>
    </lineage>
</organism>
<sequence>MERLTKDGLDQLTAVLTARIGDPRVVPATTGGYSLRHTVAHAIRGVEAYLDLATEEPAHPHLARSRAQAEELWAVLERATALLAHTPTPPTAPTAPTPPTAPTAPTTLAAPTRPKALARPKPPTRPAAPAASVPASAATPAERAIGGRSTIPAPASAHEAHDDRPGERKDRPMTRVSPSPIDPSSRATLTIARIGSVLVLRLAGELDLASTTILDEASATEASALVFDLSRLDFCDSTGLNILLRLRLAAERRGIPVHVAAAPRQVARLLEITGAARIFRMHDSVETAMSTLDGERG</sequence>
<dbReference type="NCBIfam" id="TIGR00377">
    <property type="entry name" value="ant_ant_sig"/>
    <property type="match status" value="1"/>
</dbReference>
<evidence type="ECO:0000256" key="1">
    <source>
        <dbReference type="ARBA" id="ARBA00009013"/>
    </source>
</evidence>
<evidence type="ECO:0000259" key="4">
    <source>
        <dbReference type="PROSITE" id="PS50801"/>
    </source>
</evidence>
<dbReference type="InterPro" id="IPR036513">
    <property type="entry name" value="STAS_dom_sf"/>
</dbReference>
<evidence type="ECO:0000313" key="5">
    <source>
        <dbReference type="EMBL" id="MBY8886639.1"/>
    </source>
</evidence>
<dbReference type="PANTHER" id="PTHR33495:SF2">
    <property type="entry name" value="ANTI-SIGMA FACTOR ANTAGONIST TM_1081-RELATED"/>
    <property type="match status" value="1"/>
</dbReference>
<dbReference type="CDD" id="cd07043">
    <property type="entry name" value="STAS_anti-anti-sigma_factors"/>
    <property type="match status" value="1"/>
</dbReference>
<dbReference type="EMBL" id="JAINVZ010000011">
    <property type="protein sequence ID" value="MBY8886639.1"/>
    <property type="molecule type" value="Genomic_DNA"/>
</dbReference>
<dbReference type="SUPFAM" id="SSF52091">
    <property type="entry name" value="SpoIIaa-like"/>
    <property type="match status" value="1"/>
</dbReference>
<proteinExistence type="inferred from homology"/>
<keyword evidence="6" id="KW-1185">Reference proteome</keyword>
<feature type="compositionally biased region" description="Pro residues" evidence="3">
    <location>
        <begin position="87"/>
        <end position="102"/>
    </location>
</feature>
<gene>
    <name evidence="5" type="ORF">K7472_17450</name>
</gene>